<reference evidence="2" key="1">
    <citation type="submission" date="2013-03" db="EMBL/GenBank/DDBJ databases">
        <title>The Genome Sequence of Anopheles christyi ACHKN1017.</title>
        <authorList>
            <consortium name="The Broad Institute Genomics Platform"/>
            <person name="Neafsey D.E."/>
            <person name="Besansky N."/>
            <person name="Walker B."/>
            <person name="Young S.K."/>
            <person name="Zeng Q."/>
            <person name="Gargeya S."/>
            <person name="Fitzgerald M."/>
            <person name="Haas B."/>
            <person name="Abouelleil A."/>
            <person name="Allen A.W."/>
            <person name="Alvarado L."/>
            <person name="Arachchi H.M."/>
            <person name="Berlin A.M."/>
            <person name="Chapman S.B."/>
            <person name="Gainer-Dewar J."/>
            <person name="Goldberg J."/>
            <person name="Griggs A."/>
            <person name="Gujja S."/>
            <person name="Hansen M."/>
            <person name="Howarth C."/>
            <person name="Imamovic A."/>
            <person name="Ireland A."/>
            <person name="Larimer J."/>
            <person name="McCowan C."/>
            <person name="Murphy C."/>
            <person name="Pearson M."/>
            <person name="Poon T.W."/>
            <person name="Priest M."/>
            <person name="Roberts A."/>
            <person name="Saif S."/>
            <person name="Shea T."/>
            <person name="Sisk P."/>
            <person name="Sykes S."/>
            <person name="Wortman J."/>
            <person name="Nusbaum C."/>
            <person name="Birren B."/>
        </authorList>
    </citation>
    <scope>NUCLEOTIDE SEQUENCE [LARGE SCALE GENOMIC DNA]</scope>
    <source>
        <strain evidence="2">ACHKN1017</strain>
    </source>
</reference>
<dbReference type="AlphaFoldDB" id="A0A182KJ02"/>
<evidence type="ECO:0000313" key="1">
    <source>
        <dbReference type="EnsemblMetazoa" id="ACHR014406-PA"/>
    </source>
</evidence>
<name>A0A182KJ02_9DIPT</name>
<proteinExistence type="predicted"/>
<sequence>AAVCGAAAAAAATAAPGNRPPVPGPSFVSSPCLVGLGLFSLIAICISLQPCLPFSEIIISLQSDTASVTASPFKLPASSYGFASSTSSYGSSYGFHPAPTLCSP</sequence>
<accession>A0A182KJ02</accession>
<dbReference type="EnsemblMetazoa" id="ACHR014406-RA">
    <property type="protein sequence ID" value="ACHR014406-PA"/>
    <property type="gene ID" value="ACHR014406"/>
</dbReference>
<protein>
    <submittedName>
        <fullName evidence="1">Uncharacterized protein</fullName>
    </submittedName>
</protein>
<keyword evidence="2" id="KW-1185">Reference proteome</keyword>
<dbReference type="VEuPathDB" id="VectorBase:ACHR014406"/>
<evidence type="ECO:0000313" key="2">
    <source>
        <dbReference type="Proteomes" id="UP000075881"/>
    </source>
</evidence>
<dbReference type="Proteomes" id="UP000075881">
    <property type="component" value="Unassembled WGS sequence"/>
</dbReference>
<reference evidence="1" key="2">
    <citation type="submission" date="2020-05" db="UniProtKB">
        <authorList>
            <consortium name="EnsemblMetazoa"/>
        </authorList>
    </citation>
    <scope>IDENTIFICATION</scope>
    <source>
        <strain evidence="1">ACHKN1017</strain>
    </source>
</reference>
<organism evidence="1 2">
    <name type="scientific">Anopheles christyi</name>
    <dbReference type="NCBI Taxonomy" id="43041"/>
    <lineage>
        <taxon>Eukaryota</taxon>
        <taxon>Metazoa</taxon>
        <taxon>Ecdysozoa</taxon>
        <taxon>Arthropoda</taxon>
        <taxon>Hexapoda</taxon>
        <taxon>Insecta</taxon>
        <taxon>Pterygota</taxon>
        <taxon>Neoptera</taxon>
        <taxon>Endopterygota</taxon>
        <taxon>Diptera</taxon>
        <taxon>Nematocera</taxon>
        <taxon>Culicoidea</taxon>
        <taxon>Culicidae</taxon>
        <taxon>Anophelinae</taxon>
        <taxon>Anopheles</taxon>
    </lineage>
</organism>